<evidence type="ECO:0000313" key="4">
    <source>
        <dbReference type="Proteomes" id="UP001319080"/>
    </source>
</evidence>
<evidence type="ECO:0000256" key="2">
    <source>
        <dbReference type="ARBA" id="ARBA00022679"/>
    </source>
</evidence>
<accession>A0AAP2DVB2</accession>
<name>A0AAP2DVB2_9BACT</name>
<dbReference type="SUPFAM" id="SSF53756">
    <property type="entry name" value="UDP-Glycosyltransferase/glycogen phosphorylase"/>
    <property type="match status" value="1"/>
</dbReference>
<dbReference type="PANTHER" id="PTHR12526:SF629">
    <property type="entry name" value="TEICHURONIC ACID BIOSYNTHESIS GLYCOSYLTRANSFERASE TUAH-RELATED"/>
    <property type="match status" value="1"/>
</dbReference>
<keyword evidence="1" id="KW-0328">Glycosyltransferase</keyword>
<dbReference type="PANTHER" id="PTHR12526">
    <property type="entry name" value="GLYCOSYLTRANSFERASE"/>
    <property type="match status" value="1"/>
</dbReference>
<comment type="caution">
    <text evidence="3">The sequence shown here is derived from an EMBL/GenBank/DDBJ whole genome shotgun (WGS) entry which is preliminary data.</text>
</comment>
<dbReference type="Gene3D" id="3.40.50.2000">
    <property type="entry name" value="Glycogen Phosphorylase B"/>
    <property type="match status" value="1"/>
</dbReference>
<proteinExistence type="predicted"/>
<dbReference type="AlphaFoldDB" id="A0AAP2DVB2"/>
<evidence type="ECO:0000256" key="1">
    <source>
        <dbReference type="ARBA" id="ARBA00022676"/>
    </source>
</evidence>
<dbReference type="Pfam" id="PF13692">
    <property type="entry name" value="Glyco_trans_1_4"/>
    <property type="match status" value="1"/>
</dbReference>
<organism evidence="3 4">
    <name type="scientific">Dawidia cretensis</name>
    <dbReference type="NCBI Taxonomy" id="2782350"/>
    <lineage>
        <taxon>Bacteria</taxon>
        <taxon>Pseudomonadati</taxon>
        <taxon>Bacteroidota</taxon>
        <taxon>Cytophagia</taxon>
        <taxon>Cytophagales</taxon>
        <taxon>Chryseotaleaceae</taxon>
        <taxon>Dawidia</taxon>
    </lineage>
</organism>
<reference evidence="3 4" key="1">
    <citation type="submission" date="2021-05" db="EMBL/GenBank/DDBJ databases">
        <title>A Polyphasic approach of four new species of the genus Ohtaekwangia: Ohtaekwangia histidinii sp. nov., Ohtaekwangia cretensis sp. nov., Ohtaekwangia indiensis sp. nov., Ohtaekwangia reichenbachii sp. nov. from diverse environment.</title>
        <authorList>
            <person name="Octaviana S."/>
        </authorList>
    </citation>
    <scope>NUCLEOTIDE SEQUENCE [LARGE SCALE GENOMIC DNA]</scope>
    <source>
        <strain evidence="3 4">PWU5</strain>
    </source>
</reference>
<dbReference type="GO" id="GO:0016757">
    <property type="term" value="F:glycosyltransferase activity"/>
    <property type="evidence" value="ECO:0007669"/>
    <property type="project" value="UniProtKB-KW"/>
</dbReference>
<sequence>MKLFLLIPYPVKESPSQRFRFEQYFPLLTTTGITYRYQSFWDLQAWRILYKKGHAVQKVMGFVRGMLRRMFAPVLILSYDMVFIHRETMPVGPPVLEWFIARVLRKKIIYDFDDAIWLPNTSDANSIAARIKWHSKVAAICRWSYKVSCGNAYLADYARQFTPHVVINPTTIDTDHLHNPALYPQQPARTVTTIGWTGSHSTLKYLDDIVPVLQTLEARHGNSIEFVVIADKAPTLALKHFRFVPWRKEQEAQDLLQIDIGIMPLTDDIWAKGKCGFKALQYMALEIPAVIAPVGVNTEIVDPGENGFLCSTPSEWLDALEVLIKHKDQRRRMGEKGREKILRAYSVRSNASTVLGLFTKYN</sequence>
<keyword evidence="2" id="KW-0808">Transferase</keyword>
<gene>
    <name evidence="3" type="ORF">KK062_07500</name>
</gene>
<protein>
    <submittedName>
        <fullName evidence="3">Glycosyltransferase family 4 protein</fullName>
    </submittedName>
</protein>
<dbReference type="EMBL" id="JAHESE010000005">
    <property type="protein sequence ID" value="MBT1708061.1"/>
    <property type="molecule type" value="Genomic_DNA"/>
</dbReference>
<dbReference type="Proteomes" id="UP001319080">
    <property type="component" value="Unassembled WGS sequence"/>
</dbReference>
<dbReference type="CDD" id="cd03801">
    <property type="entry name" value="GT4_PimA-like"/>
    <property type="match status" value="1"/>
</dbReference>
<evidence type="ECO:0000313" key="3">
    <source>
        <dbReference type="EMBL" id="MBT1708061.1"/>
    </source>
</evidence>
<keyword evidence="4" id="KW-1185">Reference proteome</keyword>